<evidence type="ECO:0000256" key="3">
    <source>
        <dbReference type="ARBA" id="ARBA00022741"/>
    </source>
</evidence>
<dbReference type="RefSeq" id="WP_378933479.1">
    <property type="nucleotide sequence ID" value="NZ_JBHLVO010000006.1"/>
</dbReference>
<dbReference type="InterPro" id="IPR027417">
    <property type="entry name" value="P-loop_NTPase"/>
</dbReference>
<evidence type="ECO:0000313" key="10">
    <source>
        <dbReference type="Proteomes" id="UP001589854"/>
    </source>
</evidence>
<dbReference type="PROSITE" id="PS50893">
    <property type="entry name" value="ABC_TRANSPORTER_2"/>
    <property type="match status" value="1"/>
</dbReference>
<dbReference type="SUPFAM" id="SSF52540">
    <property type="entry name" value="P-loop containing nucleoside triphosphate hydrolases"/>
    <property type="match status" value="1"/>
</dbReference>
<dbReference type="InterPro" id="IPR003439">
    <property type="entry name" value="ABC_transporter-like_ATP-bd"/>
</dbReference>
<dbReference type="Pfam" id="PF00005">
    <property type="entry name" value="ABC_tran"/>
    <property type="match status" value="1"/>
</dbReference>
<keyword evidence="4 7" id="KW-0067">ATP-binding</keyword>
<dbReference type="EC" id="7.6.2.11" evidence="7"/>
<keyword evidence="6 7" id="KW-0472">Membrane</keyword>
<dbReference type="InterPro" id="IPR003593">
    <property type="entry name" value="AAA+_ATPase"/>
</dbReference>
<dbReference type="Gene3D" id="3.40.50.300">
    <property type="entry name" value="P-loop containing nucleotide triphosphate hydrolases"/>
    <property type="match status" value="1"/>
</dbReference>
<keyword evidence="1 7" id="KW-0813">Transport</keyword>
<comment type="catalytic activity">
    <reaction evidence="7">
        <text>ATP + H2O + polyamine-[polyamine-binding protein]Side 1 = ADP + phosphate + polyamineSide 2 + [polyamine-binding protein]Side 1.</text>
        <dbReference type="EC" id="7.6.2.11"/>
    </reaction>
</comment>
<evidence type="ECO:0000256" key="6">
    <source>
        <dbReference type="ARBA" id="ARBA00023136"/>
    </source>
</evidence>
<keyword evidence="2 7" id="KW-1003">Cell membrane</keyword>
<dbReference type="InterPro" id="IPR050093">
    <property type="entry name" value="ABC_SmlMolc_Importer"/>
</dbReference>
<comment type="similarity">
    <text evidence="7">Belongs to the ABC transporter superfamily. Spermidine/putrescine importer (TC 3.A.1.11.1) family.</text>
</comment>
<dbReference type="SUPFAM" id="SSF50331">
    <property type="entry name" value="MOP-like"/>
    <property type="match status" value="1"/>
</dbReference>
<dbReference type="Proteomes" id="UP001589854">
    <property type="component" value="Unassembled WGS sequence"/>
</dbReference>
<evidence type="ECO:0000256" key="4">
    <source>
        <dbReference type="ARBA" id="ARBA00022840"/>
    </source>
</evidence>
<dbReference type="PANTHER" id="PTHR42781">
    <property type="entry name" value="SPERMIDINE/PUTRESCINE IMPORT ATP-BINDING PROTEIN POTA"/>
    <property type="match status" value="1"/>
</dbReference>
<comment type="subunit">
    <text evidence="7">The complex is composed of two ATP-binding proteins (PotA), two transmembrane proteins (PotB and PotC) and a solute-binding protein (PotD).</text>
</comment>
<dbReference type="InterPro" id="IPR008995">
    <property type="entry name" value="Mo/tungstate-bd_C_term_dom"/>
</dbReference>
<comment type="function">
    <text evidence="7">Part of the ABC transporter complex PotABCD involved in spermidine/putrescine import. Responsible for energy coupling to the transport system.</text>
</comment>
<keyword evidence="5 7" id="KW-1278">Translocase</keyword>
<feature type="domain" description="ABC transporter" evidence="8">
    <location>
        <begin position="4"/>
        <end position="234"/>
    </location>
</feature>
<name>A0ABV6GDU6_9BACI</name>
<protein>
    <recommendedName>
        <fullName evidence="7">Spermidine/putrescine import ATP-binding protein PotA</fullName>
        <ecNumber evidence="7">7.6.2.11</ecNumber>
    </recommendedName>
</protein>
<evidence type="ECO:0000313" key="9">
    <source>
        <dbReference type="EMBL" id="MFC0271841.1"/>
    </source>
</evidence>
<organism evidence="9 10">
    <name type="scientific">Metabacillus herbersteinensis</name>
    <dbReference type="NCBI Taxonomy" id="283816"/>
    <lineage>
        <taxon>Bacteria</taxon>
        <taxon>Bacillati</taxon>
        <taxon>Bacillota</taxon>
        <taxon>Bacilli</taxon>
        <taxon>Bacillales</taxon>
        <taxon>Bacillaceae</taxon>
        <taxon>Metabacillus</taxon>
    </lineage>
</organism>
<dbReference type="InterPro" id="IPR017871">
    <property type="entry name" value="ABC_transporter-like_CS"/>
</dbReference>
<dbReference type="NCBIfam" id="TIGR01187">
    <property type="entry name" value="potA"/>
    <property type="match status" value="1"/>
</dbReference>
<evidence type="ECO:0000256" key="1">
    <source>
        <dbReference type="ARBA" id="ARBA00022448"/>
    </source>
</evidence>
<dbReference type="PROSITE" id="PS00211">
    <property type="entry name" value="ABC_TRANSPORTER_1"/>
    <property type="match status" value="1"/>
</dbReference>
<dbReference type="Pfam" id="PF08402">
    <property type="entry name" value="TOBE_2"/>
    <property type="match status" value="1"/>
</dbReference>
<reference evidence="9 10" key="1">
    <citation type="submission" date="2024-09" db="EMBL/GenBank/DDBJ databases">
        <authorList>
            <person name="Sun Q."/>
            <person name="Mori K."/>
        </authorList>
    </citation>
    <scope>NUCLEOTIDE SEQUENCE [LARGE SCALE GENOMIC DNA]</scope>
    <source>
        <strain evidence="9 10">CCM 7228</strain>
    </source>
</reference>
<dbReference type="EMBL" id="JBHLVO010000006">
    <property type="protein sequence ID" value="MFC0271841.1"/>
    <property type="molecule type" value="Genomic_DNA"/>
</dbReference>
<dbReference type="InterPro" id="IPR013611">
    <property type="entry name" value="Transp-assoc_OB_typ2"/>
</dbReference>
<dbReference type="SMART" id="SM00382">
    <property type="entry name" value="AAA"/>
    <property type="match status" value="1"/>
</dbReference>
<accession>A0ABV6GDU6</accession>
<dbReference type="GO" id="GO:0005524">
    <property type="term" value="F:ATP binding"/>
    <property type="evidence" value="ECO:0007669"/>
    <property type="project" value="UniProtKB-KW"/>
</dbReference>
<dbReference type="PANTHER" id="PTHR42781:SF4">
    <property type="entry name" value="SPERMIDINE_PUTRESCINE IMPORT ATP-BINDING PROTEIN POTA"/>
    <property type="match status" value="1"/>
</dbReference>
<proteinExistence type="inferred from homology"/>
<evidence type="ECO:0000256" key="5">
    <source>
        <dbReference type="ARBA" id="ARBA00022967"/>
    </source>
</evidence>
<sequence>MEELILSQVTKKFGDSVVVNKLDLSIKKGELVSFLGPSGCGKSTTLRMISGFLTPDEGKIMINNTDVTHIPPNKRDTSLVFQNYALFPHMTVFNNVAYGLKMRKIPKSEIESRVKEALIMVHLENFGDRYPSQLSGGQQQRVALARALVVNPRILLLDEPLSNLDAKLRDEMRNEILQLQQRFNLTCVFVTHDQEEALVLSDKIVVMEQGNIRQIGTPSEIFDSPKTYFTADFVGVRNIFEGKSDGNDFLTENGLSIKMDYNKSKVNKIGIRPNMVVVNPSDRLTYPNQFKVKVIRVLYKGTIIELETNFKTGETMIVEIPSEKYRMDTVSEGEEIDLCWRTSNVIPLFDYSETSTKSMDTYDIKVQSGIYLNNDV</sequence>
<evidence type="ECO:0000256" key="2">
    <source>
        <dbReference type="ARBA" id="ARBA00022475"/>
    </source>
</evidence>
<dbReference type="InterPro" id="IPR005893">
    <property type="entry name" value="PotA-like"/>
</dbReference>
<keyword evidence="3 7" id="KW-0547">Nucleotide-binding</keyword>
<evidence type="ECO:0000259" key="8">
    <source>
        <dbReference type="PROSITE" id="PS50893"/>
    </source>
</evidence>
<comment type="caution">
    <text evidence="9">The sequence shown here is derived from an EMBL/GenBank/DDBJ whole genome shotgun (WGS) entry which is preliminary data.</text>
</comment>
<keyword evidence="10" id="KW-1185">Reference proteome</keyword>
<gene>
    <name evidence="7" type="primary">potA</name>
    <name evidence="9" type="ORF">ACFFIX_10285</name>
</gene>
<evidence type="ECO:0000256" key="7">
    <source>
        <dbReference type="RuleBase" id="RU364083"/>
    </source>
</evidence>